<evidence type="ECO:0000313" key="4">
    <source>
        <dbReference type="EMBL" id="MCD5312594.1"/>
    </source>
</evidence>
<gene>
    <name evidence="4" type="ORF">LR394_16930</name>
</gene>
<dbReference type="SUPFAM" id="SSF51905">
    <property type="entry name" value="FAD/NAD(P)-binding domain"/>
    <property type="match status" value="1"/>
</dbReference>
<feature type="domain" description="FAD-binding" evidence="3">
    <location>
        <begin position="5"/>
        <end position="338"/>
    </location>
</feature>
<keyword evidence="5" id="KW-1185">Reference proteome</keyword>
<reference evidence="4" key="1">
    <citation type="submission" date="2021-11" db="EMBL/GenBank/DDBJ databases">
        <title>Streptomyces corallinus and Kineosporia corallina sp. nov., two new coral-derived marine actinobacteria.</title>
        <authorList>
            <person name="Buangrab K."/>
            <person name="Sutthacheep M."/>
            <person name="Yeemin T."/>
            <person name="Harunari E."/>
            <person name="Igarashi Y."/>
            <person name="Sripreechasak P."/>
            <person name="Kanchanasin P."/>
            <person name="Tanasupawat S."/>
            <person name="Phongsopitanun W."/>
        </authorList>
    </citation>
    <scope>NUCLEOTIDE SEQUENCE</scope>
    <source>
        <strain evidence="4">JCM 31032</strain>
    </source>
</reference>
<accession>A0A9X1SU58</accession>
<dbReference type="PRINTS" id="PR00420">
    <property type="entry name" value="RNGMNOXGNASE"/>
</dbReference>
<proteinExistence type="predicted"/>
<evidence type="ECO:0000256" key="1">
    <source>
        <dbReference type="ARBA" id="ARBA00023002"/>
    </source>
</evidence>
<dbReference type="InterPro" id="IPR002938">
    <property type="entry name" value="FAD-bd"/>
</dbReference>
<dbReference type="InterPro" id="IPR050493">
    <property type="entry name" value="FAD-dep_Monooxygenase_BioMet"/>
</dbReference>
<dbReference type="InterPro" id="IPR036188">
    <property type="entry name" value="FAD/NAD-bd_sf"/>
</dbReference>
<dbReference type="EMBL" id="JAJOMB010000008">
    <property type="protein sequence ID" value="MCD5312594.1"/>
    <property type="molecule type" value="Genomic_DNA"/>
</dbReference>
<dbReference type="AlphaFoldDB" id="A0A9X1SU58"/>
<dbReference type="Proteomes" id="UP001138997">
    <property type="component" value="Unassembled WGS sequence"/>
</dbReference>
<keyword evidence="1" id="KW-0560">Oxidoreductase</keyword>
<comment type="caution">
    <text evidence="4">The sequence shown here is derived from an EMBL/GenBank/DDBJ whole genome shotgun (WGS) entry which is preliminary data.</text>
</comment>
<dbReference type="GO" id="GO:0004497">
    <property type="term" value="F:monooxygenase activity"/>
    <property type="evidence" value="ECO:0007669"/>
    <property type="project" value="UniProtKB-KW"/>
</dbReference>
<dbReference type="RefSeq" id="WP_231442971.1">
    <property type="nucleotide sequence ID" value="NZ_JAJOMB010000008.1"/>
</dbReference>
<dbReference type="Gene3D" id="3.50.50.60">
    <property type="entry name" value="FAD/NAD(P)-binding domain"/>
    <property type="match status" value="1"/>
</dbReference>
<evidence type="ECO:0000256" key="2">
    <source>
        <dbReference type="ARBA" id="ARBA00023033"/>
    </source>
</evidence>
<dbReference type="PANTHER" id="PTHR13789:SF309">
    <property type="entry name" value="PUTATIVE (AFU_ORTHOLOGUE AFUA_6G14510)-RELATED"/>
    <property type="match status" value="1"/>
</dbReference>
<dbReference type="Pfam" id="PF01494">
    <property type="entry name" value="FAD_binding_3"/>
    <property type="match status" value="1"/>
</dbReference>
<evidence type="ECO:0000259" key="3">
    <source>
        <dbReference type="Pfam" id="PF01494"/>
    </source>
</evidence>
<organism evidence="4 5">
    <name type="scientific">Kineosporia babensis</name>
    <dbReference type="NCBI Taxonomy" id="499548"/>
    <lineage>
        <taxon>Bacteria</taxon>
        <taxon>Bacillati</taxon>
        <taxon>Actinomycetota</taxon>
        <taxon>Actinomycetes</taxon>
        <taxon>Kineosporiales</taxon>
        <taxon>Kineosporiaceae</taxon>
        <taxon>Kineosporia</taxon>
    </lineage>
</organism>
<dbReference type="GO" id="GO:0071949">
    <property type="term" value="F:FAD binding"/>
    <property type="evidence" value="ECO:0007669"/>
    <property type="project" value="InterPro"/>
</dbReference>
<name>A0A9X1SU58_9ACTN</name>
<protein>
    <submittedName>
        <fullName evidence="4">FAD-dependent monooxygenase</fullName>
    </submittedName>
</protein>
<dbReference type="PANTHER" id="PTHR13789">
    <property type="entry name" value="MONOOXYGENASE"/>
    <property type="match status" value="1"/>
</dbReference>
<evidence type="ECO:0000313" key="5">
    <source>
        <dbReference type="Proteomes" id="UP001138997"/>
    </source>
</evidence>
<keyword evidence="2 4" id="KW-0503">Monooxygenase</keyword>
<sequence length="391" mass="42073">MTKTAVIIGGGIAGTVTAIALHEVGIRPVVHEAYGANSDGIGAFLTIQDNGLAALAPLGLDQVVGALGMPTKRMHLGSGRTGKELGSTGMRARTLSRSDLYQTLRSEAERRGIEIRYGKRLTDASRTDSGVRAAFEDGSFSEADLLIGADGLRSRTRVLLDPRAPQARFVGLLNTGGYAPSLKLGGAVGDAHFIFGKRCFFAWLTAPDGGTWWFANPPAKIDPGREALARISPDAWRQELKDLFAEDLSPALAAIDATDELFAPWTTYDFPRVPVWHDDRMVIIGDAAHATSPSAGQGASMAIEDAVVLARCLRDLPSIEDAFVAYERIRRSRVEKVVAAGRRNGSGKAAGPFAAILRDAMMPYVVKHWASEAALAWMTDYRIDWAEPVTR</sequence>